<evidence type="ECO:0000313" key="3">
    <source>
        <dbReference type="Proteomes" id="UP001556098"/>
    </source>
</evidence>
<gene>
    <name evidence="2" type="ORF">AB2B41_15960</name>
</gene>
<sequence length="100" mass="10510">MIRLICLIGAAAILSACAVQTSATRTGPSGLEIQITNGQNCWNNKCIRYNAARNTVSIQGRIGVPAGPIGDYVSPATFEALYGAALRAPERVSRYGDGII</sequence>
<organism evidence="2 3">
    <name type="scientific">Sulfitobacter sediminis</name>
    <dbReference type="NCBI Taxonomy" id="3234186"/>
    <lineage>
        <taxon>Bacteria</taxon>
        <taxon>Pseudomonadati</taxon>
        <taxon>Pseudomonadota</taxon>
        <taxon>Alphaproteobacteria</taxon>
        <taxon>Rhodobacterales</taxon>
        <taxon>Roseobacteraceae</taxon>
        <taxon>Sulfitobacter</taxon>
    </lineage>
</organism>
<evidence type="ECO:0000313" key="2">
    <source>
        <dbReference type="EMBL" id="MEW9921109.1"/>
    </source>
</evidence>
<evidence type="ECO:0000256" key="1">
    <source>
        <dbReference type="SAM" id="SignalP"/>
    </source>
</evidence>
<feature type="signal peptide" evidence="1">
    <location>
        <begin position="1"/>
        <end position="18"/>
    </location>
</feature>
<comment type="caution">
    <text evidence="2">The sequence shown here is derived from an EMBL/GenBank/DDBJ whole genome shotgun (WGS) entry which is preliminary data.</text>
</comment>
<dbReference type="Proteomes" id="UP001556098">
    <property type="component" value="Unassembled WGS sequence"/>
</dbReference>
<reference evidence="2 3" key="1">
    <citation type="submission" date="2024-07" db="EMBL/GenBank/DDBJ databases">
        <title>Marimonas sp.nov., isolated from tidal-flat sediment.</title>
        <authorList>
            <person name="Jayan J.N."/>
            <person name="Lee S.S."/>
        </authorList>
    </citation>
    <scope>NUCLEOTIDE SEQUENCE [LARGE SCALE GENOMIC DNA]</scope>
    <source>
        <strain evidence="2 3">MJW-29</strain>
    </source>
</reference>
<dbReference type="RefSeq" id="WP_367878809.1">
    <property type="nucleotide sequence ID" value="NZ_JBFNXX010000012.1"/>
</dbReference>
<keyword evidence="1" id="KW-0732">Signal</keyword>
<protein>
    <recommendedName>
        <fullName evidence="4">Lipoprotein</fullName>
    </recommendedName>
</protein>
<feature type="chain" id="PRO_5045768317" description="Lipoprotein" evidence="1">
    <location>
        <begin position="19"/>
        <end position="100"/>
    </location>
</feature>
<keyword evidence="3" id="KW-1185">Reference proteome</keyword>
<dbReference type="EMBL" id="JBFNXX010000012">
    <property type="protein sequence ID" value="MEW9921109.1"/>
    <property type="molecule type" value="Genomic_DNA"/>
</dbReference>
<name>A0ABV3RQ65_9RHOB</name>
<accession>A0ABV3RQ65</accession>
<dbReference type="PROSITE" id="PS51257">
    <property type="entry name" value="PROKAR_LIPOPROTEIN"/>
    <property type="match status" value="1"/>
</dbReference>
<proteinExistence type="predicted"/>
<evidence type="ECO:0008006" key="4">
    <source>
        <dbReference type="Google" id="ProtNLM"/>
    </source>
</evidence>